<feature type="transmembrane region" description="Helical" evidence="1">
    <location>
        <begin position="144"/>
        <end position="162"/>
    </location>
</feature>
<name>A0ABT2DF30_9BURK</name>
<feature type="transmembrane region" description="Helical" evidence="1">
    <location>
        <begin position="335"/>
        <end position="355"/>
    </location>
</feature>
<feature type="transmembrane region" description="Helical" evidence="1">
    <location>
        <begin position="367"/>
        <end position="383"/>
    </location>
</feature>
<keyword evidence="3" id="KW-1185">Reference proteome</keyword>
<dbReference type="RefSeq" id="WP_258823748.1">
    <property type="nucleotide sequence ID" value="NZ_JANUHB010000004.1"/>
</dbReference>
<accession>A0ABT2DF30</accession>
<organism evidence="2 3">
    <name type="scientific">Massilia agilis</name>
    <dbReference type="NCBI Taxonomy" id="1811226"/>
    <lineage>
        <taxon>Bacteria</taxon>
        <taxon>Pseudomonadati</taxon>
        <taxon>Pseudomonadota</taxon>
        <taxon>Betaproteobacteria</taxon>
        <taxon>Burkholderiales</taxon>
        <taxon>Oxalobacteraceae</taxon>
        <taxon>Telluria group</taxon>
        <taxon>Massilia</taxon>
    </lineage>
</organism>
<feature type="transmembrane region" description="Helical" evidence="1">
    <location>
        <begin position="21"/>
        <end position="42"/>
    </location>
</feature>
<feature type="transmembrane region" description="Helical" evidence="1">
    <location>
        <begin position="198"/>
        <end position="220"/>
    </location>
</feature>
<proteinExistence type="predicted"/>
<feature type="transmembrane region" description="Helical" evidence="1">
    <location>
        <begin position="261"/>
        <end position="283"/>
    </location>
</feature>
<evidence type="ECO:0000256" key="1">
    <source>
        <dbReference type="SAM" id="Phobius"/>
    </source>
</evidence>
<keyword evidence="1" id="KW-0472">Membrane</keyword>
<evidence type="ECO:0000313" key="2">
    <source>
        <dbReference type="EMBL" id="MCS0809934.1"/>
    </source>
</evidence>
<reference evidence="2 3" key="1">
    <citation type="submission" date="2022-08" db="EMBL/GenBank/DDBJ databases">
        <title>Reclassification of Massilia species as members of the genera Telluria, Duganella, Pseudoduganella, Mokoshia gen. nov. and Zemynaea gen. nov. using orthogonal and non-orthogonal genome-based approaches.</title>
        <authorList>
            <person name="Bowman J.P."/>
        </authorList>
    </citation>
    <scope>NUCLEOTIDE SEQUENCE [LARGE SCALE GENOMIC DNA]</scope>
    <source>
        <strain evidence="2 3">JCM 31605</strain>
    </source>
</reference>
<dbReference type="EMBL" id="JANUHB010000004">
    <property type="protein sequence ID" value="MCS0809934.1"/>
    <property type="molecule type" value="Genomic_DNA"/>
</dbReference>
<feature type="transmembrane region" description="Helical" evidence="1">
    <location>
        <begin position="113"/>
        <end position="132"/>
    </location>
</feature>
<keyword evidence="1" id="KW-1133">Transmembrane helix</keyword>
<gene>
    <name evidence="2" type="ORF">NX774_18590</name>
</gene>
<feature type="transmembrane region" description="Helical" evidence="1">
    <location>
        <begin position="168"/>
        <end position="186"/>
    </location>
</feature>
<feature type="transmembrane region" description="Helical" evidence="1">
    <location>
        <begin position="303"/>
        <end position="328"/>
    </location>
</feature>
<feature type="transmembrane region" description="Helical" evidence="1">
    <location>
        <begin position="226"/>
        <end position="249"/>
    </location>
</feature>
<keyword evidence="1" id="KW-0812">Transmembrane</keyword>
<dbReference type="Proteomes" id="UP001206126">
    <property type="component" value="Unassembled WGS sequence"/>
</dbReference>
<sequence length="639" mass="67893">MFRTLRQHARASYRDGGPRRPASTALFAAVLAVLLALLYAVATPHHSGDVEEYALMTVALARHATPDIRPADIEATKALLPPFADALSQLEQACAKGSEQCAPGFWRARDGRVYAIHFFAYPALAALAAKLVPLAGAPAFKAFLAVNLACVFVLGMALLRLFGSAARAMLGVLLFVLCGGLLYGAWSSPEMLSASALLAALALYASGAPLRAGLLAGLAATHNPPIVFFAAFAPLLRLCGAWQSGAGLAANVRSAVGMRELAGSLLTVAIFALSVLFNQWAFGVPSIIGKLATSAAMATPNRLFSLLFDLNQGMVVGVPGLFAALLLWQRGRAGFLAGVAVLFSLAMAVPALVAYNWNSGAQGMMRYAFWCAMPLLFAFLWRLRESARLPAAPLAMVAALQVASIVHANAYNFVSMSPLAAFVMAHAPAAYNPDPEIFHERADGQESALDPQRIDSYAVHGVVVKRMFNVANLNAGTMLCGQGRVLAADTPMTAADRGWRYINGTLACVPAIDIEVGQAGLQLVAGWSHVEHGGALWSGVWSDGARARLAIAIDPRQRPTRLVLHGRYHGANRRTRVTIDAADLGWQALDQAPELVVPKAADGARLLSVELEFDAPNVPAPGQPDQRHIAFFLQEVTFH</sequence>
<comment type="caution">
    <text evidence="2">The sequence shown here is derived from an EMBL/GenBank/DDBJ whole genome shotgun (WGS) entry which is preliminary data.</text>
</comment>
<feature type="transmembrane region" description="Helical" evidence="1">
    <location>
        <begin position="395"/>
        <end position="414"/>
    </location>
</feature>
<protein>
    <submittedName>
        <fullName evidence="2">Uncharacterized protein</fullName>
    </submittedName>
</protein>
<evidence type="ECO:0000313" key="3">
    <source>
        <dbReference type="Proteomes" id="UP001206126"/>
    </source>
</evidence>